<dbReference type="EMBL" id="DXBX01000017">
    <property type="protein sequence ID" value="HIZ32340.1"/>
    <property type="molecule type" value="Genomic_DNA"/>
</dbReference>
<sequence>MDTTGKQICEILKSVRKEIALRYGLDYEPTECNYEGDCAGFCEKCDAEIMNLERQLMEKYHTGIGMIYTQFNEDIDNRYIRLKEAINHFQYPDKTLAGIPICKNLKEE</sequence>
<dbReference type="AlphaFoldDB" id="A0A9D2E7Q4"/>
<gene>
    <name evidence="1" type="ORF">H9814_02165</name>
</gene>
<evidence type="ECO:0000313" key="2">
    <source>
        <dbReference type="Proteomes" id="UP000824028"/>
    </source>
</evidence>
<comment type="caution">
    <text evidence="1">The sequence shown here is derived from an EMBL/GenBank/DDBJ whole genome shotgun (WGS) entry which is preliminary data.</text>
</comment>
<evidence type="ECO:0000313" key="1">
    <source>
        <dbReference type="EMBL" id="HIZ32340.1"/>
    </source>
</evidence>
<name>A0A9D2E7Q4_9BACE</name>
<dbReference type="Proteomes" id="UP000824028">
    <property type="component" value="Unassembled WGS sequence"/>
</dbReference>
<reference evidence="1" key="1">
    <citation type="journal article" date="2021" name="PeerJ">
        <title>Extensive microbial diversity within the chicken gut microbiome revealed by metagenomics and culture.</title>
        <authorList>
            <person name="Gilroy R."/>
            <person name="Ravi A."/>
            <person name="Getino M."/>
            <person name="Pursley I."/>
            <person name="Horton D.L."/>
            <person name="Alikhan N.F."/>
            <person name="Baker D."/>
            <person name="Gharbi K."/>
            <person name="Hall N."/>
            <person name="Watson M."/>
            <person name="Adriaenssens E.M."/>
            <person name="Foster-Nyarko E."/>
            <person name="Jarju S."/>
            <person name="Secka A."/>
            <person name="Antonio M."/>
            <person name="Oren A."/>
            <person name="Chaudhuri R.R."/>
            <person name="La Ragione R."/>
            <person name="Hildebrand F."/>
            <person name="Pallen M.J."/>
        </authorList>
    </citation>
    <scope>NUCLEOTIDE SEQUENCE</scope>
    <source>
        <strain evidence="1">ChiHjej9B8-1298</strain>
    </source>
</reference>
<protein>
    <submittedName>
        <fullName evidence="1">Uncharacterized protein</fullName>
    </submittedName>
</protein>
<proteinExistence type="predicted"/>
<accession>A0A9D2E7Q4</accession>
<reference evidence="1" key="2">
    <citation type="submission" date="2021-04" db="EMBL/GenBank/DDBJ databases">
        <authorList>
            <person name="Gilroy R."/>
        </authorList>
    </citation>
    <scope>NUCLEOTIDE SEQUENCE</scope>
    <source>
        <strain evidence="1">ChiHjej9B8-1298</strain>
    </source>
</reference>
<organism evidence="1 2">
    <name type="scientific">Candidatus Bacteroides merdigallinarum</name>
    <dbReference type="NCBI Taxonomy" id="2838473"/>
    <lineage>
        <taxon>Bacteria</taxon>
        <taxon>Pseudomonadati</taxon>
        <taxon>Bacteroidota</taxon>
        <taxon>Bacteroidia</taxon>
        <taxon>Bacteroidales</taxon>
        <taxon>Bacteroidaceae</taxon>
        <taxon>Bacteroides</taxon>
    </lineage>
</organism>